<sequence>MNMILKEGSLGSYTSPPPPRTHPVNNRAIQLGAILPASASCQWQDRIAQACGGPYLTFQGFQKQPHGGPRFPALSGLVAGESSHLQARKRKYRFQNWLLLFLSPTVHLCQRSPLGEQGAACGHRGMGPKNRPTPRVCQQLGALPNCLVLAAAS</sequence>
<name>A0A9D4AZ36_9SAUR</name>
<dbReference type="AlphaFoldDB" id="A0A9D4AZ36"/>
<dbReference type="EMBL" id="JAHDVG010000480">
    <property type="protein sequence ID" value="KAH1174121.1"/>
    <property type="molecule type" value="Genomic_DNA"/>
</dbReference>
<feature type="region of interest" description="Disordered" evidence="1">
    <location>
        <begin position="1"/>
        <end position="25"/>
    </location>
</feature>
<gene>
    <name evidence="2" type="ORF">KIL84_002265</name>
</gene>
<proteinExistence type="predicted"/>
<evidence type="ECO:0000313" key="3">
    <source>
        <dbReference type="Proteomes" id="UP000827986"/>
    </source>
</evidence>
<evidence type="ECO:0000313" key="2">
    <source>
        <dbReference type="EMBL" id="KAH1174121.1"/>
    </source>
</evidence>
<accession>A0A9D4AZ36</accession>
<comment type="caution">
    <text evidence="2">The sequence shown here is derived from an EMBL/GenBank/DDBJ whole genome shotgun (WGS) entry which is preliminary data.</text>
</comment>
<organism evidence="2 3">
    <name type="scientific">Mauremys mutica</name>
    <name type="common">yellowpond turtle</name>
    <dbReference type="NCBI Taxonomy" id="74926"/>
    <lineage>
        <taxon>Eukaryota</taxon>
        <taxon>Metazoa</taxon>
        <taxon>Chordata</taxon>
        <taxon>Craniata</taxon>
        <taxon>Vertebrata</taxon>
        <taxon>Euteleostomi</taxon>
        <taxon>Archelosauria</taxon>
        <taxon>Testudinata</taxon>
        <taxon>Testudines</taxon>
        <taxon>Cryptodira</taxon>
        <taxon>Durocryptodira</taxon>
        <taxon>Testudinoidea</taxon>
        <taxon>Geoemydidae</taxon>
        <taxon>Geoemydinae</taxon>
        <taxon>Mauremys</taxon>
    </lineage>
</organism>
<dbReference type="Proteomes" id="UP000827986">
    <property type="component" value="Unassembled WGS sequence"/>
</dbReference>
<keyword evidence="3" id="KW-1185">Reference proteome</keyword>
<reference evidence="2" key="1">
    <citation type="submission" date="2021-09" db="EMBL/GenBank/DDBJ databases">
        <title>The genome of Mauremys mutica provides insights into the evolution of semi-aquatic lifestyle.</title>
        <authorList>
            <person name="Gong S."/>
            <person name="Gao Y."/>
        </authorList>
    </citation>
    <scope>NUCLEOTIDE SEQUENCE</scope>
    <source>
        <strain evidence="2">MM-2020</strain>
        <tissue evidence="2">Muscle</tissue>
    </source>
</reference>
<protein>
    <submittedName>
        <fullName evidence="2">Uncharacterized protein</fullName>
    </submittedName>
</protein>
<evidence type="ECO:0000256" key="1">
    <source>
        <dbReference type="SAM" id="MobiDB-lite"/>
    </source>
</evidence>